<organism evidence="1 2">
    <name type="scientific">Acetivibrio straminisolvens JCM 21531</name>
    <dbReference type="NCBI Taxonomy" id="1294263"/>
    <lineage>
        <taxon>Bacteria</taxon>
        <taxon>Bacillati</taxon>
        <taxon>Bacillota</taxon>
        <taxon>Clostridia</taxon>
        <taxon>Eubacteriales</taxon>
        <taxon>Oscillospiraceae</taxon>
        <taxon>Acetivibrio</taxon>
    </lineage>
</organism>
<evidence type="ECO:0000313" key="2">
    <source>
        <dbReference type="Proteomes" id="UP000019109"/>
    </source>
</evidence>
<dbReference type="STRING" id="1294263.JCM21531_4572"/>
<comment type="caution">
    <text evidence="1">The sequence shown here is derived from an EMBL/GenBank/DDBJ whole genome shotgun (WGS) entry which is preliminary data.</text>
</comment>
<keyword evidence="2" id="KW-1185">Reference proteome</keyword>
<dbReference type="PROSITE" id="PS51257">
    <property type="entry name" value="PROKAR_LIPOPROTEIN"/>
    <property type="match status" value="1"/>
</dbReference>
<dbReference type="Proteomes" id="UP000019109">
    <property type="component" value="Unassembled WGS sequence"/>
</dbReference>
<accession>W4VCJ4</accession>
<dbReference type="AlphaFoldDB" id="W4VCJ4"/>
<evidence type="ECO:0000313" key="1">
    <source>
        <dbReference type="EMBL" id="GAE90912.1"/>
    </source>
</evidence>
<sequence>MRKILILITVLSLFTITACSKIIDNNSVNNSSTDNRTELADIYILALDSIMPIDEGLNGDMKYI</sequence>
<gene>
    <name evidence="1" type="ORF">JCM21531_4572</name>
</gene>
<reference evidence="1" key="1">
    <citation type="journal article" date="2014" name="Genome Announc.">
        <title>Draft Genome Sequence of Clostridium straminisolvens Strain JCM 21531T, Isolated from a Cellulose-Degrading Bacterial Community.</title>
        <authorList>
            <person name="Yuki M."/>
            <person name="Oshima K."/>
            <person name="Suda W."/>
            <person name="Sakamoto M."/>
            <person name="Kitamura K."/>
            <person name="Iida T."/>
            <person name="Hattori M."/>
            <person name="Ohkuma M."/>
        </authorList>
    </citation>
    <scope>NUCLEOTIDE SEQUENCE [LARGE SCALE GENOMIC DNA]</scope>
    <source>
        <strain evidence="1">JCM 21531</strain>
    </source>
</reference>
<proteinExistence type="predicted"/>
<dbReference type="EMBL" id="BAVR01000108">
    <property type="protein sequence ID" value="GAE90912.1"/>
    <property type="molecule type" value="Genomic_DNA"/>
</dbReference>
<name>W4VCJ4_9FIRM</name>
<protein>
    <submittedName>
        <fullName evidence="1">Uncharacterized protein</fullName>
    </submittedName>
</protein>